<dbReference type="EMBL" id="QGHF01000005">
    <property type="protein sequence ID" value="PWK96915.1"/>
    <property type="molecule type" value="Genomic_DNA"/>
</dbReference>
<gene>
    <name evidence="1" type="ORF">C7431_105247</name>
</gene>
<proteinExistence type="predicted"/>
<name>A0A2V2BGP0_9GAMM</name>
<reference evidence="1 2" key="1">
    <citation type="submission" date="2018-05" db="EMBL/GenBank/DDBJ databases">
        <title>Genomic Encyclopedia of Type Strains, Phase IV (KMG-V): Genome sequencing to study the core and pangenomes of soil and plant-associated prokaryotes.</title>
        <authorList>
            <person name="Whitman W."/>
        </authorList>
    </citation>
    <scope>NUCLEOTIDE SEQUENCE [LARGE SCALE GENOMIC DNA]</scope>
    <source>
        <strain evidence="1 2">PNA 200-10</strain>
    </source>
</reference>
<evidence type="ECO:0000313" key="1">
    <source>
        <dbReference type="EMBL" id="PWK96915.1"/>
    </source>
</evidence>
<comment type="caution">
    <text evidence="1">The sequence shown here is derived from an EMBL/GenBank/DDBJ whole genome shotgun (WGS) entry which is preliminary data.</text>
</comment>
<accession>A0A2V2BGP0</accession>
<evidence type="ECO:0000313" key="2">
    <source>
        <dbReference type="Proteomes" id="UP000245981"/>
    </source>
</evidence>
<dbReference type="Proteomes" id="UP000245981">
    <property type="component" value="Unassembled WGS sequence"/>
</dbReference>
<sequence>MEKTETAMTTMQNWLSFAAFTLSGVAFEGARYGNVIVPQDETGPEQITNE</sequence>
<dbReference type="AlphaFoldDB" id="A0A2V2BGP0"/>
<protein>
    <submittedName>
        <fullName evidence="1">Uncharacterized protein</fullName>
    </submittedName>
</protein>
<organism evidence="1 2">
    <name type="scientific">Pantoea allii</name>
    <dbReference type="NCBI Taxonomy" id="574096"/>
    <lineage>
        <taxon>Bacteria</taxon>
        <taxon>Pseudomonadati</taxon>
        <taxon>Pseudomonadota</taxon>
        <taxon>Gammaproteobacteria</taxon>
        <taxon>Enterobacterales</taxon>
        <taxon>Erwiniaceae</taxon>
        <taxon>Pantoea</taxon>
    </lineage>
</organism>